<dbReference type="EMBL" id="JAKMXF010000066">
    <property type="protein sequence ID" value="KAI6659038.1"/>
    <property type="molecule type" value="Genomic_DNA"/>
</dbReference>
<dbReference type="Gene3D" id="3.10.290.60">
    <property type="entry name" value="Ubiquitin-activating enzyme E1, UFD domain"/>
    <property type="match status" value="1"/>
</dbReference>
<dbReference type="Gene3D" id="1.10.10.2660">
    <property type="entry name" value="Ubiquitin-activating enzyme E1, SCCH domain"/>
    <property type="match status" value="2"/>
</dbReference>
<dbReference type="InterPro" id="IPR042063">
    <property type="entry name" value="Ubi_acti_E1_SCCH"/>
</dbReference>
<keyword evidence="6" id="KW-1185">Reference proteome</keyword>
<dbReference type="GO" id="GO:0019948">
    <property type="term" value="F:SUMO activating enzyme activity"/>
    <property type="evidence" value="ECO:0007669"/>
    <property type="project" value="TreeGrafter"/>
</dbReference>
<dbReference type="SMART" id="SM00985">
    <property type="entry name" value="UBA_e1_C"/>
    <property type="match status" value="1"/>
</dbReference>
<dbReference type="Gene3D" id="2.40.30.180">
    <property type="entry name" value="Ubiquitin-activating enzyme E1, FCCH domain"/>
    <property type="match status" value="1"/>
</dbReference>
<dbReference type="PANTHER" id="PTHR10953">
    <property type="entry name" value="UBIQUITIN-ACTIVATING ENZYME E1"/>
    <property type="match status" value="1"/>
</dbReference>
<dbReference type="Pfam" id="PF10585">
    <property type="entry name" value="UBA_E1_SCCH"/>
    <property type="match status" value="2"/>
</dbReference>
<comment type="pathway">
    <text evidence="1">Protein modification; protein ubiquitination.</text>
</comment>
<proteinExistence type="inferred from homology"/>
<dbReference type="Proteomes" id="UP001165289">
    <property type="component" value="Unassembled WGS sequence"/>
</dbReference>
<dbReference type="FunFam" id="2.40.30.180:FF:000002">
    <property type="entry name" value="Ubiquitin-activating enzyme E1 2"/>
    <property type="match status" value="1"/>
</dbReference>
<dbReference type="SUPFAM" id="SSF69572">
    <property type="entry name" value="Activating enzymes of the ubiquitin-like proteins"/>
    <property type="match status" value="2"/>
</dbReference>
<evidence type="ECO:0000313" key="6">
    <source>
        <dbReference type="Proteomes" id="UP001165289"/>
    </source>
</evidence>
<dbReference type="Gene3D" id="3.50.50.80">
    <property type="entry name" value="Ubiquitin-activating enzyme E1, inactive adenylation domain, subdomain 1"/>
    <property type="match status" value="1"/>
</dbReference>
<dbReference type="InterPro" id="IPR035985">
    <property type="entry name" value="Ubiquitin-activating_enz"/>
</dbReference>
<comment type="caution">
    <text evidence="5">The sequence shown here is derived from an EMBL/GenBank/DDBJ whole genome shotgun (WGS) entry which is preliminary data.</text>
</comment>
<gene>
    <name evidence="5" type="ORF">LOD99_14714</name>
</gene>
<name>A0AAV7KCU4_9METZ</name>
<feature type="domain" description="Ubiquitin-activating enzyme E1 C-terminal" evidence="4">
    <location>
        <begin position="848"/>
        <end position="967"/>
    </location>
</feature>
<dbReference type="InterPro" id="IPR018965">
    <property type="entry name" value="Ub-activating_enz_E1_C"/>
</dbReference>
<evidence type="ECO:0000259" key="4">
    <source>
        <dbReference type="SMART" id="SM00985"/>
    </source>
</evidence>
<evidence type="ECO:0000256" key="3">
    <source>
        <dbReference type="ARBA" id="ARBA00022598"/>
    </source>
</evidence>
<dbReference type="Gene3D" id="3.40.50.12550">
    <property type="entry name" value="Ubiquitin-activating enzyme E1, inactive adenylation domain, subdomain 2"/>
    <property type="match status" value="1"/>
</dbReference>
<dbReference type="PRINTS" id="PR01849">
    <property type="entry name" value="UBIQUITINACT"/>
</dbReference>
<dbReference type="GO" id="GO:0016925">
    <property type="term" value="P:protein sumoylation"/>
    <property type="evidence" value="ECO:0007669"/>
    <property type="project" value="TreeGrafter"/>
</dbReference>
<organism evidence="5 6">
    <name type="scientific">Oopsacas minuta</name>
    <dbReference type="NCBI Taxonomy" id="111878"/>
    <lineage>
        <taxon>Eukaryota</taxon>
        <taxon>Metazoa</taxon>
        <taxon>Porifera</taxon>
        <taxon>Hexactinellida</taxon>
        <taxon>Hexasterophora</taxon>
        <taxon>Lyssacinosida</taxon>
        <taxon>Leucopsacidae</taxon>
        <taxon>Oopsacas</taxon>
    </lineage>
</organism>
<dbReference type="Gene3D" id="3.40.50.720">
    <property type="entry name" value="NAD(P)-binding Rossmann-like Domain"/>
    <property type="match status" value="2"/>
</dbReference>
<dbReference type="InterPro" id="IPR019572">
    <property type="entry name" value="UBA_E1_SCCH"/>
</dbReference>
<dbReference type="FunFam" id="3.50.50.80:FF:000001">
    <property type="entry name" value="ubiquitin-like modifier-activating enzyme 1"/>
    <property type="match status" value="1"/>
</dbReference>
<evidence type="ECO:0000256" key="2">
    <source>
        <dbReference type="ARBA" id="ARBA00005673"/>
    </source>
</evidence>
<dbReference type="InterPro" id="IPR042449">
    <property type="entry name" value="Ub-E1_IAD_1"/>
</dbReference>
<keyword evidence="3" id="KW-0436">Ligase</keyword>
<dbReference type="Pfam" id="PF09358">
    <property type="entry name" value="E1_UFD"/>
    <property type="match status" value="1"/>
</dbReference>
<dbReference type="PANTHER" id="PTHR10953:SF186">
    <property type="entry name" value="UBIQUITIN-LIKE MODIFIER-ACTIVATING ENZYME 6"/>
    <property type="match status" value="1"/>
</dbReference>
<dbReference type="GO" id="GO:0031510">
    <property type="term" value="C:SUMO activating enzyme complex"/>
    <property type="evidence" value="ECO:0007669"/>
    <property type="project" value="TreeGrafter"/>
</dbReference>
<sequence>MATICPKHIQIDDSLYNRQRYVLGDDAMNKLAHSRVLLYGLDGLGAEIAKNIVLTGVEELVLCDDTLVTISDIGTQFFLRESDIGKYRADITCPRLAELNLYVKVRVQSPVIKDELSILEGFTCVIFVNCRSFELLESANHFCRRAAPPVRFISANTFGVFASVFNDFGDIFEVVDKNDEEKEEFMIEYVSQNERGLVTLMQHEVHGLQTGDRVRFTNVEGMVELNSGAYKVELISYNSFRISDTTAFTPYTKGGVGHGIKGKSIKLSFESLSTQLYNPKLMLSDMGKPIAHKHTHLAYITMLQFVAREHRMPLPHNTFDFELSVQLSEDILCRFDGKLVDKPDYDVIRDMTNTCTGCLQPLCATLGGIVAQQALIALTNTFRPIEQWLHLDVREVIPRGGITPEEFIRREDRYDLLRLCIGETMLQRLKSVNSFMVGCGAIGCEIMKNIALIGMSTRGQFIVTDNDSVERTNLNNQFLFREKHIKQSKSISARESAVDINPNLRIEAHNNYVCSDTEHTHYTDEFYQNQDFVINAVDNTSTRLYIDGRCITNNRPLLESGFMGTKGHVQVIIPFETETYITPYERCPIYSSIPRKTLHCVKLARDRFDSMFQLKPQMYSQFWCDNKHPIELLNRISQREFPEICESAVRMLVNGVSTFQDCVQVARIKFEKYFKHRPIYMNHNPINFNIKISNHIQFIISCAKLLAFRSGIQVTREECELDSIKIFLEGTQIPDINKKHIDGSKSNDRTMQYLARATNIKISPPIHNHQLTMQPNSFNTDDVIHMDFIIAASNLYSETYSIPFADRLIIKRLAGNIVPAIVTSSAAVSGLVTIELLKLVKKCKLEEFRNCSMSLAVPILQFYVPGPVVRSQIKPGVFMTAWDRWEIRGNKEMTLKQFIDDVTAKYEIIPEMICQKVKLIYMDLIPNYALRLNQVMSNYILMTDTENYVDLLIALEDCDELVTVRYYWS</sequence>
<dbReference type="InterPro" id="IPR045886">
    <property type="entry name" value="ThiF/MoeB/HesA"/>
</dbReference>
<dbReference type="InterPro" id="IPR000011">
    <property type="entry name" value="UBQ/SUMO-activ_enz_E1-like"/>
</dbReference>
<reference evidence="5 6" key="1">
    <citation type="journal article" date="2023" name="BMC Biol.">
        <title>The compact genome of the sponge Oopsacas minuta (Hexactinellida) is lacking key metazoan core genes.</title>
        <authorList>
            <person name="Santini S."/>
            <person name="Schenkelaars Q."/>
            <person name="Jourda C."/>
            <person name="Duchesne M."/>
            <person name="Belahbib H."/>
            <person name="Rocher C."/>
            <person name="Selva M."/>
            <person name="Riesgo A."/>
            <person name="Vervoort M."/>
            <person name="Leys S.P."/>
            <person name="Kodjabachian L."/>
            <person name="Le Bivic A."/>
            <person name="Borchiellini C."/>
            <person name="Claverie J.M."/>
            <person name="Renard E."/>
        </authorList>
    </citation>
    <scope>NUCLEOTIDE SEQUENCE [LARGE SCALE GENOMIC DNA]</scope>
    <source>
        <strain evidence="5">SPO-2</strain>
    </source>
</reference>
<dbReference type="GO" id="GO:0005737">
    <property type="term" value="C:cytoplasm"/>
    <property type="evidence" value="ECO:0007669"/>
    <property type="project" value="TreeGrafter"/>
</dbReference>
<comment type="similarity">
    <text evidence="2">Belongs to the ubiquitin-activating E1 family.</text>
</comment>
<dbReference type="Pfam" id="PF00899">
    <property type="entry name" value="ThiF"/>
    <property type="match status" value="2"/>
</dbReference>
<evidence type="ECO:0000313" key="5">
    <source>
        <dbReference type="EMBL" id="KAI6659038.1"/>
    </source>
</evidence>
<dbReference type="InterPro" id="IPR038252">
    <property type="entry name" value="UBA_E1_C_sf"/>
</dbReference>
<dbReference type="AlphaFoldDB" id="A0AAV7KCU4"/>
<dbReference type="InterPro" id="IPR042302">
    <property type="entry name" value="E1_FCCH_sf"/>
</dbReference>
<accession>A0AAV7KCU4</accession>
<evidence type="ECO:0000256" key="1">
    <source>
        <dbReference type="ARBA" id="ARBA00004906"/>
    </source>
</evidence>
<protein>
    <recommendedName>
        <fullName evidence="4">Ubiquitin-activating enzyme E1 C-terminal domain-containing protein</fullName>
    </recommendedName>
</protein>
<dbReference type="InterPro" id="IPR000594">
    <property type="entry name" value="ThiF_NAD_FAD-bd"/>
</dbReference>